<name>A0A4Q9H4Y7_9BURK</name>
<dbReference type="Pfam" id="PF04733">
    <property type="entry name" value="Coatomer_E"/>
    <property type="match status" value="1"/>
</dbReference>
<dbReference type="InterPro" id="IPR019734">
    <property type="entry name" value="TPR_rpt"/>
</dbReference>
<comment type="caution">
    <text evidence="3">The sequence shown here is derived from an EMBL/GenBank/DDBJ whole genome shotgun (WGS) entry which is preliminary data.</text>
</comment>
<evidence type="ECO:0000313" key="4">
    <source>
        <dbReference type="Proteomes" id="UP000292120"/>
    </source>
</evidence>
<dbReference type="OrthoDB" id="9766710at2"/>
<dbReference type="SMART" id="SM00028">
    <property type="entry name" value="TPR"/>
    <property type="match status" value="6"/>
</dbReference>
<dbReference type="PANTHER" id="PTHR23083">
    <property type="entry name" value="TETRATRICOPEPTIDE REPEAT PROTEIN, TPR"/>
    <property type="match status" value="1"/>
</dbReference>
<organism evidence="3 4">
    <name type="scientific">Aquabacterium lacunae</name>
    <dbReference type="NCBI Taxonomy" id="2528630"/>
    <lineage>
        <taxon>Bacteria</taxon>
        <taxon>Pseudomonadati</taxon>
        <taxon>Pseudomonadota</taxon>
        <taxon>Betaproteobacteria</taxon>
        <taxon>Burkholderiales</taxon>
        <taxon>Aquabacterium</taxon>
    </lineage>
</organism>
<comment type="similarity">
    <text evidence="2">Belongs to the YPP1 family.</text>
</comment>
<evidence type="ECO:0000256" key="2">
    <source>
        <dbReference type="ARBA" id="ARBA00038251"/>
    </source>
</evidence>
<protein>
    <submittedName>
        <fullName evidence="3">Tetratricopeptide repeat protein</fullName>
    </submittedName>
</protein>
<comment type="function">
    <text evidence="1">Involved in endocytosis.</text>
</comment>
<evidence type="ECO:0000256" key="1">
    <source>
        <dbReference type="ARBA" id="ARBA00002550"/>
    </source>
</evidence>
<accession>A0A4Q9H4Y7</accession>
<dbReference type="SUPFAM" id="SSF48452">
    <property type="entry name" value="TPR-like"/>
    <property type="match status" value="2"/>
</dbReference>
<dbReference type="Gene3D" id="1.25.40.10">
    <property type="entry name" value="Tetratricopeptide repeat domain"/>
    <property type="match status" value="2"/>
</dbReference>
<keyword evidence="4" id="KW-1185">Reference proteome</keyword>
<sequence>MPRMGRITGVSMRLRTAALVRSALSLPLPAARRPTATPWPLGRITAGLVMSLGALASPALAAPAPEVTGDSPASRPLRGPEVVNSAMDAQLFYQLLIGEIAARDGDLGTAYQLYLEGAKRQRSAQLFRKAVDIALAGRAGEQALTAARAWRTALPQDRDAAEFSAQILMALGRYDEMAEPVRAMLRNSPPEALPGLLTGLPRSFLRISDRQRAAQLIDETTEPWRSGNGAQAAAWTASAEGWLMAGQPDKARAALHQAQALNADEPAVALVASELMASHPDTEALITAQLARKPQDVVRLAYARRLIAGGRLADGARQLDAVVANQPDNVTALMTLAAVQVELRQLAPAETHLQKLLSLNTNRKEGQPTIDTETVYLLLAQVAELRKKPQDADQWLRMADPQQARIKIQTARARLLVQQGKMKEARQLLRQMPETEPRDGVVKAQAEAQLLKEAQAWPDARLVLQQANQRFPDDPDLMYEQAMVAEQIGLFDEMETLLRKVLMIRPQDASALNALGYSLADRNVRLPEARDLITRALAQRPKDPFITDSLGWLLYREGDLPQALKVLSEAYEQRQDADIGAHIGEVLWQQGDKAGAVRYWKDARQRDPGNRTLKEILQRLKPEL</sequence>
<dbReference type="PANTHER" id="PTHR23083:SF464">
    <property type="entry name" value="TETRATRICOPEPTIDE REPEAT DOMAIN 7, ISOFORM A"/>
    <property type="match status" value="1"/>
</dbReference>
<gene>
    <name evidence="3" type="ORF">EYS42_01385</name>
</gene>
<reference evidence="3 4" key="1">
    <citation type="submission" date="2019-02" db="EMBL/GenBank/DDBJ databases">
        <title>Aquabacterium sp. strain KMB7.</title>
        <authorList>
            <person name="Chen W.-M."/>
        </authorList>
    </citation>
    <scope>NUCLEOTIDE SEQUENCE [LARGE SCALE GENOMIC DNA]</scope>
    <source>
        <strain evidence="3 4">KMB7</strain>
    </source>
</reference>
<dbReference type="Pfam" id="PF13432">
    <property type="entry name" value="TPR_16"/>
    <property type="match status" value="2"/>
</dbReference>
<dbReference type="Proteomes" id="UP000292120">
    <property type="component" value="Unassembled WGS sequence"/>
</dbReference>
<dbReference type="InterPro" id="IPR011990">
    <property type="entry name" value="TPR-like_helical_dom_sf"/>
</dbReference>
<dbReference type="EMBL" id="SIXI01000001">
    <property type="protein sequence ID" value="TBO34125.1"/>
    <property type="molecule type" value="Genomic_DNA"/>
</dbReference>
<dbReference type="AlphaFoldDB" id="A0A4Q9H4Y7"/>
<dbReference type="InterPro" id="IPR051722">
    <property type="entry name" value="Endocytosis_PI4K-reg_protein"/>
</dbReference>
<evidence type="ECO:0000313" key="3">
    <source>
        <dbReference type="EMBL" id="TBO34125.1"/>
    </source>
</evidence>
<proteinExistence type="inferred from homology"/>